<reference evidence="1" key="1">
    <citation type="submission" date="2014-03" db="EMBL/GenBank/DDBJ databases">
        <title>The whipworm genome and dual-species transcriptomics of an intimate host-pathogen interaction.</title>
        <authorList>
            <person name="Foth B.J."/>
            <person name="Tsai I.J."/>
            <person name="Reid A.J."/>
            <person name="Bancroft A.J."/>
            <person name="Nichol S."/>
            <person name="Tracey A."/>
            <person name="Holroyd N."/>
            <person name="Cotton J.A."/>
            <person name="Stanley E.J."/>
            <person name="Zarowiecki M."/>
            <person name="Liu J.Z."/>
            <person name="Huckvale T."/>
            <person name="Cooper P.J."/>
            <person name="Grencis R.K."/>
            <person name="Berriman M."/>
        </authorList>
    </citation>
    <scope>NUCLEOTIDE SEQUENCE [LARGE SCALE GENOMIC DNA]</scope>
    <source>
        <strain evidence="1">Edinburgh</strain>
    </source>
</reference>
<accession>A0A5S6Q2C7</accession>
<name>A0A5S6Q2C7_TRIMR</name>
<dbReference type="WBParaSite" id="TMUE_0000001383.1">
    <property type="protein sequence ID" value="TMUE_0000001383.1"/>
    <property type="gene ID" value="WBGene00297280"/>
</dbReference>
<organism evidence="1 2">
    <name type="scientific">Trichuris muris</name>
    <name type="common">Mouse whipworm</name>
    <dbReference type="NCBI Taxonomy" id="70415"/>
    <lineage>
        <taxon>Eukaryota</taxon>
        <taxon>Metazoa</taxon>
        <taxon>Ecdysozoa</taxon>
        <taxon>Nematoda</taxon>
        <taxon>Enoplea</taxon>
        <taxon>Dorylaimia</taxon>
        <taxon>Trichinellida</taxon>
        <taxon>Trichuridae</taxon>
        <taxon>Trichuris</taxon>
    </lineage>
</organism>
<sequence>MMDSPFGTVPENADIIEIDVCELEQLLAIPNGIAEFMDQDGNTIQMTAEQLRNAGFRGRSSGGTTLRFIVDQSTDEHDFRGTLRVTENGCHERPPPDVIDEYVPPSENIAKPLWVPMDEVYSQMMKTRSISTTCDYRRLSWCTCYTA</sequence>
<protein>
    <submittedName>
        <fullName evidence="2 3">Uncharacterized protein</fullName>
    </submittedName>
</protein>
<dbReference type="Proteomes" id="UP000046395">
    <property type="component" value="Unassembled WGS sequence"/>
</dbReference>
<evidence type="ECO:0000313" key="3">
    <source>
        <dbReference type="WBParaSite" id="TMUE_3000012842.1"/>
    </source>
</evidence>
<evidence type="ECO:0000313" key="1">
    <source>
        <dbReference type="Proteomes" id="UP000046395"/>
    </source>
</evidence>
<dbReference type="WBParaSite" id="TMUE_3000012842.1">
    <property type="protein sequence ID" value="TMUE_3000012842.1"/>
    <property type="gene ID" value="WBGene00302864"/>
</dbReference>
<proteinExistence type="predicted"/>
<dbReference type="AlphaFoldDB" id="A0A5S6Q2C7"/>
<evidence type="ECO:0000313" key="2">
    <source>
        <dbReference type="WBParaSite" id="TMUE_0000001383.1"/>
    </source>
</evidence>
<keyword evidence="1" id="KW-1185">Reference proteome</keyword>
<reference evidence="2 3" key="2">
    <citation type="submission" date="2019-12" db="UniProtKB">
        <authorList>
            <consortium name="WormBaseParasite"/>
        </authorList>
    </citation>
    <scope>IDENTIFICATION</scope>
</reference>